<dbReference type="Proteomes" id="UP000886841">
    <property type="component" value="Unassembled WGS sequence"/>
</dbReference>
<keyword evidence="1" id="KW-1133">Transmembrane helix</keyword>
<proteinExistence type="predicted"/>
<dbReference type="Pfam" id="PF09586">
    <property type="entry name" value="YfhO"/>
    <property type="match status" value="2"/>
</dbReference>
<feature type="transmembrane region" description="Helical" evidence="1">
    <location>
        <begin position="12"/>
        <end position="33"/>
    </location>
</feature>
<feature type="transmembrane region" description="Helical" evidence="1">
    <location>
        <begin position="178"/>
        <end position="206"/>
    </location>
</feature>
<feature type="transmembrane region" description="Helical" evidence="1">
    <location>
        <begin position="53"/>
        <end position="74"/>
    </location>
</feature>
<dbReference type="InterPro" id="IPR018580">
    <property type="entry name" value="Uncharacterised_YfhO"/>
</dbReference>
<gene>
    <name evidence="2" type="ORF">IAB98_04870</name>
</gene>
<feature type="transmembrane region" description="Helical" evidence="1">
    <location>
        <begin position="271"/>
        <end position="293"/>
    </location>
</feature>
<evidence type="ECO:0000313" key="3">
    <source>
        <dbReference type="Proteomes" id="UP000886841"/>
    </source>
</evidence>
<sequence>MKNTHRTYQTVALAFCLLFSLILVLMDSAGFFWGSSCDWYAQHISLLETMRQTVYETGSLFPSLLPLGGGMNLYDFSYYGYLRPDLLLGCLLPFLPMDILAPAYALAEYLISALLFFKLSEKLKLPGYFCLWGSLLFLCAGCFFHLHRHLMFVGYMPFLLGALLAVMCLISSGKRWPLALTLTFIFLHSYYFSLSCFLAVFLFLLALRKPGQPWREPLAGFFLSCLFAVLMAALLLLPSAASILACADSKDAGIAGDAFRLFRWDFSSLLYDPYGCGLTVTCLFLLFCGLTVAALRIKALILLLVFTCGLVPLGLNGFLYARGKILIPFLPLVLMLDAKILWNFWSQRRSPSPALLLPTGAVALLQAKSWDTLLPLLDFLFTCLLLLLLRRRARKEFPRMRAALFLPVFPALICALLLHSQEDYLPKSSQRGSTYSRQELEAFCQAAGSRFDTFLNPYQTANRLMLPYTGRTSMYTSVSNPAYSHFYYDIIRNPIRINNRVALLSEANPFFQYLMGVRYLETYGDKLPYGYQVRQDNGASLLAENPEALPICYGSTQLLSQADFESLSFPETLEALVTRSVVPEDSAASGAHPEFVSHFRELHPAEGKDYTVAAQGPENFTVIPREPVENQILAVTFQVTPTSEDPVLISINGIRNKLSGADAPYPNGNRQFTYILSSPEPMDAFSVTVSGDFSLSGLRLYSLDTRYFGLDTVIPLKQEETGALIAGTITMPEDGYFITSLPWQEGYEILVDGIARQPQMVNTSFLGFPLERGTHRIQLSYRPPLTRAGLIISVTGWCLFFLLLYLEEAYVRERSKP</sequence>
<feature type="transmembrane region" description="Helical" evidence="1">
    <location>
        <begin position="788"/>
        <end position="806"/>
    </location>
</feature>
<feature type="transmembrane region" description="Helical" evidence="1">
    <location>
        <begin position="86"/>
        <end position="105"/>
    </location>
</feature>
<comment type="caution">
    <text evidence="2">The sequence shown here is derived from an EMBL/GenBank/DDBJ whole genome shotgun (WGS) entry which is preliminary data.</text>
</comment>
<organism evidence="2 3">
    <name type="scientific">Candidatus Egerieimonas intestinavium</name>
    <dbReference type="NCBI Taxonomy" id="2840777"/>
    <lineage>
        <taxon>Bacteria</taxon>
        <taxon>Bacillati</taxon>
        <taxon>Bacillota</taxon>
        <taxon>Clostridia</taxon>
        <taxon>Lachnospirales</taxon>
        <taxon>Lachnospiraceae</taxon>
        <taxon>Lachnospiraceae incertae sedis</taxon>
        <taxon>Candidatus Egerieimonas</taxon>
    </lineage>
</organism>
<evidence type="ECO:0000256" key="1">
    <source>
        <dbReference type="SAM" id="Phobius"/>
    </source>
</evidence>
<feature type="transmembrane region" description="Helical" evidence="1">
    <location>
        <begin position="218"/>
        <end position="237"/>
    </location>
</feature>
<feature type="transmembrane region" description="Helical" evidence="1">
    <location>
        <begin position="153"/>
        <end position="172"/>
    </location>
</feature>
<keyword evidence="1" id="KW-0812">Transmembrane</keyword>
<keyword evidence="1" id="KW-0472">Membrane</keyword>
<feature type="transmembrane region" description="Helical" evidence="1">
    <location>
        <begin position="373"/>
        <end position="390"/>
    </location>
</feature>
<dbReference type="PANTHER" id="PTHR38454:SF1">
    <property type="entry name" value="INTEGRAL MEMBRANE PROTEIN"/>
    <property type="match status" value="1"/>
</dbReference>
<feature type="transmembrane region" description="Helical" evidence="1">
    <location>
        <begin position="402"/>
        <end position="420"/>
    </location>
</feature>
<name>A0A9D1EIM8_9FIRM</name>
<accession>A0A9D1EIM8</accession>
<dbReference type="AlphaFoldDB" id="A0A9D1EIM8"/>
<protein>
    <submittedName>
        <fullName evidence="2">YfhO family protein</fullName>
    </submittedName>
</protein>
<dbReference type="EMBL" id="DVHU01000044">
    <property type="protein sequence ID" value="HIR92733.1"/>
    <property type="molecule type" value="Genomic_DNA"/>
</dbReference>
<feature type="transmembrane region" description="Helical" evidence="1">
    <location>
        <begin position="300"/>
        <end position="319"/>
    </location>
</feature>
<reference evidence="2" key="1">
    <citation type="submission" date="2020-10" db="EMBL/GenBank/DDBJ databases">
        <authorList>
            <person name="Gilroy R."/>
        </authorList>
    </citation>
    <scope>NUCLEOTIDE SEQUENCE</scope>
    <source>
        <strain evidence="2">ChiSxjej1B13-7041</strain>
    </source>
</reference>
<evidence type="ECO:0000313" key="2">
    <source>
        <dbReference type="EMBL" id="HIR92733.1"/>
    </source>
</evidence>
<reference evidence="2" key="2">
    <citation type="journal article" date="2021" name="PeerJ">
        <title>Extensive microbial diversity within the chicken gut microbiome revealed by metagenomics and culture.</title>
        <authorList>
            <person name="Gilroy R."/>
            <person name="Ravi A."/>
            <person name="Getino M."/>
            <person name="Pursley I."/>
            <person name="Horton D.L."/>
            <person name="Alikhan N.F."/>
            <person name="Baker D."/>
            <person name="Gharbi K."/>
            <person name="Hall N."/>
            <person name="Watson M."/>
            <person name="Adriaenssens E.M."/>
            <person name="Foster-Nyarko E."/>
            <person name="Jarju S."/>
            <person name="Secka A."/>
            <person name="Antonio M."/>
            <person name="Oren A."/>
            <person name="Chaudhuri R.R."/>
            <person name="La Ragione R."/>
            <person name="Hildebrand F."/>
            <person name="Pallen M.J."/>
        </authorList>
    </citation>
    <scope>NUCLEOTIDE SEQUENCE</scope>
    <source>
        <strain evidence="2">ChiSxjej1B13-7041</strain>
    </source>
</reference>
<dbReference type="PANTHER" id="PTHR38454">
    <property type="entry name" value="INTEGRAL MEMBRANE PROTEIN-RELATED"/>
    <property type="match status" value="1"/>
</dbReference>
<feature type="transmembrane region" description="Helical" evidence="1">
    <location>
        <begin position="125"/>
        <end position="146"/>
    </location>
</feature>